<keyword evidence="3" id="KW-1185">Reference proteome</keyword>
<reference evidence="2 3" key="1">
    <citation type="submission" date="2019-04" db="EMBL/GenBank/DDBJ databases">
        <authorList>
            <person name="Li Y."/>
            <person name="Wang J."/>
        </authorList>
    </citation>
    <scope>NUCLEOTIDE SEQUENCE [LARGE SCALE GENOMIC DNA]</scope>
    <source>
        <strain evidence="2 3">DSM 14668</strain>
    </source>
</reference>
<evidence type="ECO:0000313" key="3">
    <source>
        <dbReference type="Proteomes" id="UP000309215"/>
    </source>
</evidence>
<dbReference type="EMBL" id="SSMQ01000022">
    <property type="protein sequence ID" value="TKD05195.1"/>
    <property type="molecule type" value="Genomic_DNA"/>
</dbReference>
<dbReference type="InterPro" id="IPR032307">
    <property type="entry name" value="PepSY_TM-like_2"/>
</dbReference>
<dbReference type="OrthoDB" id="9787788at2"/>
<dbReference type="RefSeq" id="WP_136931002.1">
    <property type="nucleotide sequence ID" value="NZ_SSMQ01000022.1"/>
</dbReference>
<evidence type="ECO:0000313" key="2">
    <source>
        <dbReference type="EMBL" id="TKD05195.1"/>
    </source>
</evidence>
<dbReference type="PANTHER" id="PTHR40115">
    <property type="entry name" value="INNER MEMBRANE PROTEIN WITH PEPSY TM HELIX"/>
    <property type="match status" value="1"/>
</dbReference>
<feature type="transmembrane region" description="Helical" evidence="1">
    <location>
        <begin position="141"/>
        <end position="164"/>
    </location>
</feature>
<dbReference type="PANTHER" id="PTHR40115:SF1">
    <property type="entry name" value="INNER MEMBRANE PROTEIN WITH PEPSY TM HELIX"/>
    <property type="match status" value="1"/>
</dbReference>
<organism evidence="2 3">
    <name type="scientific">Polyangium fumosum</name>
    <dbReference type="NCBI Taxonomy" id="889272"/>
    <lineage>
        <taxon>Bacteria</taxon>
        <taxon>Pseudomonadati</taxon>
        <taxon>Myxococcota</taxon>
        <taxon>Polyangia</taxon>
        <taxon>Polyangiales</taxon>
        <taxon>Polyangiaceae</taxon>
        <taxon>Polyangium</taxon>
    </lineage>
</organism>
<keyword evidence="1" id="KW-0472">Membrane</keyword>
<keyword evidence="1" id="KW-1133">Transmembrane helix</keyword>
<protein>
    <recommendedName>
        <fullName evidence="4">Peptidase</fullName>
    </recommendedName>
</protein>
<evidence type="ECO:0008006" key="4">
    <source>
        <dbReference type="Google" id="ProtNLM"/>
    </source>
</evidence>
<proteinExistence type="predicted"/>
<accession>A0A4U1JC28</accession>
<name>A0A4U1JC28_9BACT</name>
<evidence type="ECO:0000256" key="1">
    <source>
        <dbReference type="SAM" id="Phobius"/>
    </source>
</evidence>
<feature type="transmembrane region" description="Helical" evidence="1">
    <location>
        <begin position="170"/>
        <end position="191"/>
    </location>
</feature>
<gene>
    <name evidence="2" type="ORF">E8A74_21905</name>
</gene>
<dbReference type="Pfam" id="PF16357">
    <property type="entry name" value="PepSY_TM_like_2"/>
    <property type="match status" value="1"/>
</dbReference>
<keyword evidence="1" id="KW-0812">Transmembrane</keyword>
<comment type="caution">
    <text evidence="2">The sequence shown here is derived from an EMBL/GenBank/DDBJ whole genome shotgun (WGS) entry which is preliminary data.</text>
</comment>
<dbReference type="Proteomes" id="UP000309215">
    <property type="component" value="Unassembled WGS sequence"/>
</dbReference>
<dbReference type="AlphaFoldDB" id="A0A4U1JC28"/>
<sequence>MAEGAPEPRRRLSLRGLLRTVHRDAGNLAVGLTLVYAASGLAVNHIADWDPNFKSHQTTHDLGGPLEGEDQAVAERVLQKLDVKGKPSDVYRAAPNQLEITLDRRTLHVDTQTGKVLDEGDEPRFFLRLANWLHLNRGKKAWTFVADGYAVLLLLLAFSGMFMLPGRKGLIGRGGIFVLVGAAVPIAYVVLSGGP</sequence>